<reference evidence="2" key="1">
    <citation type="journal article" date="2015" name="BMC Genomics">
        <title>Genomic and transcriptomic analysis of the endophytic fungus Pestalotiopsis fici reveals its lifestyle and high potential for synthesis of natural products.</title>
        <authorList>
            <person name="Wang X."/>
            <person name="Zhang X."/>
            <person name="Liu L."/>
            <person name="Xiang M."/>
            <person name="Wang W."/>
            <person name="Sun X."/>
            <person name="Che Y."/>
            <person name="Guo L."/>
            <person name="Liu G."/>
            <person name="Guo L."/>
            <person name="Wang C."/>
            <person name="Yin W.B."/>
            <person name="Stadler M."/>
            <person name="Zhang X."/>
            <person name="Liu X."/>
        </authorList>
    </citation>
    <scope>NUCLEOTIDE SEQUENCE [LARGE SCALE GENOMIC DNA]</scope>
    <source>
        <strain evidence="2">W106-1 / CGMCC3.15140</strain>
    </source>
</reference>
<gene>
    <name evidence="1" type="ORF">PFICI_11320</name>
</gene>
<dbReference type="EMBL" id="KI912116">
    <property type="protein sequence ID" value="ETS77446.1"/>
    <property type="molecule type" value="Genomic_DNA"/>
</dbReference>
<dbReference type="HOGENOM" id="CLU_081916_0_0_1"/>
<dbReference type="Proteomes" id="UP000030651">
    <property type="component" value="Unassembled WGS sequence"/>
</dbReference>
<dbReference type="KEGG" id="pfy:PFICI_11320"/>
<evidence type="ECO:0000313" key="1">
    <source>
        <dbReference type="EMBL" id="ETS77446.1"/>
    </source>
</evidence>
<proteinExistence type="predicted"/>
<accession>W3WX46</accession>
<dbReference type="GeneID" id="19276333"/>
<dbReference type="eggNOG" id="ENOG502T9KB">
    <property type="taxonomic scope" value="Eukaryota"/>
</dbReference>
<dbReference type="InParanoid" id="W3WX46"/>
<evidence type="ECO:0000313" key="2">
    <source>
        <dbReference type="Proteomes" id="UP000030651"/>
    </source>
</evidence>
<keyword evidence="2" id="KW-1185">Reference proteome</keyword>
<dbReference type="OrthoDB" id="4500473at2759"/>
<sequence length="289" mass="32112">MEKCWFVLRQTHYPAPEYKHESMAFGEAEGPVRLGHFIPGPKKIDNVINTGGVFPFPRDMRILRTEIADFCFSNRTEKGLELSGNASVPIASAIGMSIKAEAGVAFTRIMGSEWTVDHMETYIVQPTIHYLEQCRQSSELKAWIDKNKTLGAWKIYMISGLMVARGATRERHSTAKAQQGAGPGLDVPTSATLEVTTKVKDEREATITGQFKTDFVWAYRLSEVSTGIFDSDLSVKTVKPRGKLGSVMAPRPDDVDIVSVLAQEGLQDAQMFEIWNGTEQQFFVTIDGL</sequence>
<dbReference type="AlphaFoldDB" id="W3WX46"/>
<dbReference type="OMA" id="WEFDRLE"/>
<name>W3WX46_PESFW</name>
<protein>
    <submittedName>
        <fullName evidence="1">Uncharacterized protein</fullName>
    </submittedName>
</protein>
<organism evidence="1 2">
    <name type="scientific">Pestalotiopsis fici (strain W106-1 / CGMCC3.15140)</name>
    <dbReference type="NCBI Taxonomy" id="1229662"/>
    <lineage>
        <taxon>Eukaryota</taxon>
        <taxon>Fungi</taxon>
        <taxon>Dikarya</taxon>
        <taxon>Ascomycota</taxon>
        <taxon>Pezizomycotina</taxon>
        <taxon>Sordariomycetes</taxon>
        <taxon>Xylariomycetidae</taxon>
        <taxon>Amphisphaeriales</taxon>
        <taxon>Sporocadaceae</taxon>
        <taxon>Pestalotiopsis</taxon>
    </lineage>
</organism>
<dbReference type="RefSeq" id="XP_007838092.1">
    <property type="nucleotide sequence ID" value="XM_007839901.1"/>
</dbReference>